<dbReference type="Gene3D" id="1.10.3720.10">
    <property type="entry name" value="MetI-like"/>
    <property type="match status" value="1"/>
</dbReference>
<feature type="transmembrane region" description="Helical" evidence="8">
    <location>
        <begin position="225"/>
        <end position="246"/>
    </location>
</feature>
<gene>
    <name evidence="11" type="ORF">ACFO60_19055</name>
</gene>
<name>A0ABV9CI93_9ACTN</name>
<dbReference type="PANTHER" id="PTHR42929">
    <property type="entry name" value="INNER MEMBRANE ABC TRANSPORTER PERMEASE PROTEIN YDCU-RELATED-RELATED"/>
    <property type="match status" value="1"/>
</dbReference>
<evidence type="ECO:0000256" key="4">
    <source>
        <dbReference type="ARBA" id="ARBA00022475"/>
    </source>
</evidence>
<feature type="transmembrane region" description="Helical" evidence="8">
    <location>
        <begin position="109"/>
        <end position="129"/>
    </location>
</feature>
<keyword evidence="7 8" id="KW-0472">Membrane</keyword>
<evidence type="ECO:0000313" key="11">
    <source>
        <dbReference type="EMBL" id="MFC4532880.1"/>
    </source>
</evidence>
<proteinExistence type="inferred from homology"/>
<reference evidence="12" key="1">
    <citation type="journal article" date="2019" name="Int. J. Syst. Evol. Microbiol.">
        <title>The Global Catalogue of Microorganisms (GCM) 10K type strain sequencing project: providing services to taxonomists for standard genome sequencing and annotation.</title>
        <authorList>
            <consortium name="The Broad Institute Genomics Platform"/>
            <consortium name="The Broad Institute Genome Sequencing Center for Infectious Disease"/>
            <person name="Wu L."/>
            <person name="Ma J."/>
        </authorList>
    </citation>
    <scope>NUCLEOTIDE SEQUENCE [LARGE SCALE GENOMIC DNA]</scope>
    <source>
        <strain evidence="12">CGMCC 4.7132</strain>
    </source>
</reference>
<keyword evidence="6 8" id="KW-1133">Transmembrane helix</keyword>
<feature type="transmembrane region" description="Helical" evidence="8">
    <location>
        <begin position="141"/>
        <end position="161"/>
    </location>
</feature>
<evidence type="ECO:0000256" key="6">
    <source>
        <dbReference type="ARBA" id="ARBA00022989"/>
    </source>
</evidence>
<keyword evidence="3 8" id="KW-0813">Transport</keyword>
<dbReference type="PANTHER" id="PTHR42929:SF1">
    <property type="entry name" value="INNER MEMBRANE ABC TRANSPORTER PERMEASE PROTEIN YDCU-RELATED"/>
    <property type="match status" value="1"/>
</dbReference>
<feature type="domain" description="ABC transmembrane type-1" evidence="10">
    <location>
        <begin position="105"/>
        <end position="297"/>
    </location>
</feature>
<keyword evidence="4" id="KW-1003">Cell membrane</keyword>
<evidence type="ECO:0000256" key="9">
    <source>
        <dbReference type="SAM" id="MobiDB-lite"/>
    </source>
</evidence>
<sequence length="306" mass="32555">MTTSASGAPAAPAPPSGRAEPGPARRRPGPRRRLAAALHRHAGVRLSLLLSAPLAWLGVAYLGALAALLVTAFWSTDTFTGDLVRTFTWANFRDVLTIEVYRTVALRSLGVAVAVTLIDIVIAFPMAFAMAKLASPRAQRWLVIAVLTPLWASYLVKAYAWRVMLSGDGLLGWGYGLTATIATLAYLWLPYMILPIYAGLERLPNSLLEAAGDLGARGPRAFRTVVWPLTFPAIVAGSVFTFSLSLGDYIAVKIVGGRSQLIGNVVYDNIGAAGNLPFAAAVATIPVVIMLVYLAAVRRTGALENL</sequence>
<keyword evidence="12" id="KW-1185">Reference proteome</keyword>
<evidence type="ECO:0000256" key="5">
    <source>
        <dbReference type="ARBA" id="ARBA00022692"/>
    </source>
</evidence>
<dbReference type="Pfam" id="PF00528">
    <property type="entry name" value="BPD_transp_1"/>
    <property type="match status" value="1"/>
</dbReference>
<dbReference type="CDD" id="cd06261">
    <property type="entry name" value="TM_PBP2"/>
    <property type="match status" value="1"/>
</dbReference>
<evidence type="ECO:0000313" key="12">
    <source>
        <dbReference type="Proteomes" id="UP001596004"/>
    </source>
</evidence>
<evidence type="ECO:0000259" key="10">
    <source>
        <dbReference type="PROSITE" id="PS50928"/>
    </source>
</evidence>
<accession>A0ABV9CI93</accession>
<protein>
    <submittedName>
        <fullName evidence="11">ABC transporter permease</fullName>
    </submittedName>
</protein>
<feature type="transmembrane region" description="Helical" evidence="8">
    <location>
        <begin position="276"/>
        <end position="296"/>
    </location>
</feature>
<evidence type="ECO:0000256" key="3">
    <source>
        <dbReference type="ARBA" id="ARBA00022448"/>
    </source>
</evidence>
<dbReference type="PROSITE" id="PS50928">
    <property type="entry name" value="ABC_TM1"/>
    <property type="match status" value="1"/>
</dbReference>
<comment type="caution">
    <text evidence="11">The sequence shown here is derived from an EMBL/GenBank/DDBJ whole genome shotgun (WGS) entry which is preliminary data.</text>
</comment>
<evidence type="ECO:0000256" key="2">
    <source>
        <dbReference type="ARBA" id="ARBA00007069"/>
    </source>
</evidence>
<dbReference type="EMBL" id="JBHSFP010000012">
    <property type="protein sequence ID" value="MFC4532880.1"/>
    <property type="molecule type" value="Genomic_DNA"/>
</dbReference>
<organism evidence="11 12">
    <name type="scientific">Sphaerisporangium dianthi</name>
    <dbReference type="NCBI Taxonomy" id="1436120"/>
    <lineage>
        <taxon>Bacteria</taxon>
        <taxon>Bacillati</taxon>
        <taxon>Actinomycetota</taxon>
        <taxon>Actinomycetes</taxon>
        <taxon>Streptosporangiales</taxon>
        <taxon>Streptosporangiaceae</taxon>
        <taxon>Sphaerisporangium</taxon>
    </lineage>
</organism>
<dbReference type="InterPro" id="IPR000515">
    <property type="entry name" value="MetI-like"/>
</dbReference>
<feature type="transmembrane region" description="Helical" evidence="8">
    <location>
        <begin position="173"/>
        <end position="194"/>
    </location>
</feature>
<evidence type="ECO:0000256" key="8">
    <source>
        <dbReference type="RuleBase" id="RU363032"/>
    </source>
</evidence>
<keyword evidence="5 8" id="KW-0812">Transmembrane</keyword>
<dbReference type="RefSeq" id="WP_380841798.1">
    <property type="nucleotide sequence ID" value="NZ_JBHSFP010000012.1"/>
</dbReference>
<dbReference type="SUPFAM" id="SSF161098">
    <property type="entry name" value="MetI-like"/>
    <property type="match status" value="1"/>
</dbReference>
<feature type="region of interest" description="Disordered" evidence="9">
    <location>
        <begin position="1"/>
        <end position="30"/>
    </location>
</feature>
<feature type="compositionally biased region" description="Low complexity" evidence="9">
    <location>
        <begin position="1"/>
        <end position="22"/>
    </location>
</feature>
<evidence type="ECO:0000256" key="1">
    <source>
        <dbReference type="ARBA" id="ARBA00004651"/>
    </source>
</evidence>
<dbReference type="Proteomes" id="UP001596004">
    <property type="component" value="Unassembled WGS sequence"/>
</dbReference>
<comment type="similarity">
    <text evidence="2">Belongs to the binding-protein-dependent transport system permease family. CysTW subfamily.</text>
</comment>
<comment type="subcellular location">
    <subcellularLocation>
        <location evidence="1 8">Cell membrane</location>
        <topology evidence="1 8">Multi-pass membrane protein</topology>
    </subcellularLocation>
</comment>
<evidence type="ECO:0000256" key="7">
    <source>
        <dbReference type="ARBA" id="ARBA00023136"/>
    </source>
</evidence>
<feature type="transmembrane region" description="Helical" evidence="8">
    <location>
        <begin position="48"/>
        <end position="74"/>
    </location>
</feature>
<dbReference type="InterPro" id="IPR035906">
    <property type="entry name" value="MetI-like_sf"/>
</dbReference>